<keyword evidence="2" id="KW-0677">Repeat</keyword>
<dbReference type="SMART" id="SM00612">
    <property type="entry name" value="Kelch"/>
    <property type="match status" value="6"/>
</dbReference>
<dbReference type="SMART" id="SM00875">
    <property type="entry name" value="BACK"/>
    <property type="match status" value="1"/>
</dbReference>
<name>A0A6P8IH01_ACTTE</name>
<evidence type="ECO:0000256" key="1">
    <source>
        <dbReference type="ARBA" id="ARBA00022441"/>
    </source>
</evidence>
<dbReference type="GeneID" id="116301123"/>
<evidence type="ECO:0000256" key="2">
    <source>
        <dbReference type="ARBA" id="ARBA00022737"/>
    </source>
</evidence>
<dbReference type="SUPFAM" id="SSF117281">
    <property type="entry name" value="Kelch motif"/>
    <property type="match status" value="1"/>
</dbReference>
<dbReference type="PIRSF" id="PIRSF037037">
    <property type="entry name" value="Kelch-like_protein_gigaxonin"/>
    <property type="match status" value="1"/>
</dbReference>
<dbReference type="RefSeq" id="XP_031565994.1">
    <property type="nucleotide sequence ID" value="XM_031710134.1"/>
</dbReference>
<dbReference type="Proteomes" id="UP000515163">
    <property type="component" value="Unplaced"/>
</dbReference>
<feature type="domain" description="BTB" evidence="3">
    <location>
        <begin position="43"/>
        <end position="113"/>
    </location>
</feature>
<dbReference type="PROSITE" id="PS50097">
    <property type="entry name" value="BTB"/>
    <property type="match status" value="1"/>
</dbReference>
<keyword evidence="1" id="KW-0880">Kelch repeat</keyword>
<dbReference type="InterPro" id="IPR011333">
    <property type="entry name" value="SKP1/BTB/POZ_sf"/>
</dbReference>
<dbReference type="Pfam" id="PF01344">
    <property type="entry name" value="Kelch_1"/>
    <property type="match status" value="1"/>
</dbReference>
<dbReference type="Pfam" id="PF24681">
    <property type="entry name" value="Kelch_KLHDC2_KLHL20_DRC7"/>
    <property type="match status" value="1"/>
</dbReference>
<dbReference type="Gene3D" id="1.25.40.420">
    <property type="match status" value="1"/>
</dbReference>
<dbReference type="InterPro" id="IPR017096">
    <property type="entry name" value="BTB-kelch_protein"/>
</dbReference>
<dbReference type="PANTHER" id="PTHR24412">
    <property type="entry name" value="KELCH PROTEIN"/>
    <property type="match status" value="1"/>
</dbReference>
<dbReference type="InterPro" id="IPR011705">
    <property type="entry name" value="BACK"/>
</dbReference>
<dbReference type="Pfam" id="PF00651">
    <property type="entry name" value="BTB"/>
    <property type="match status" value="1"/>
</dbReference>
<keyword evidence="4" id="KW-1185">Reference proteome</keyword>
<dbReference type="SMART" id="SM00225">
    <property type="entry name" value="BTB"/>
    <property type="match status" value="1"/>
</dbReference>
<dbReference type="Gene3D" id="2.120.10.80">
    <property type="entry name" value="Kelch-type beta propeller"/>
    <property type="match status" value="1"/>
</dbReference>
<proteinExistence type="predicted"/>
<gene>
    <name evidence="5" type="primary">LOC116301123</name>
</gene>
<accession>A0A6P8IH01</accession>
<dbReference type="InterPro" id="IPR015915">
    <property type="entry name" value="Kelch-typ_b-propeller"/>
</dbReference>
<dbReference type="PANTHER" id="PTHR24412:SF475">
    <property type="entry name" value="KELCH-LIKE PROTEIN 17"/>
    <property type="match status" value="1"/>
</dbReference>
<reference evidence="5" key="1">
    <citation type="submission" date="2025-08" db="UniProtKB">
        <authorList>
            <consortium name="RefSeq"/>
        </authorList>
    </citation>
    <scope>IDENTIFICATION</scope>
    <source>
        <tissue evidence="5">Tentacle</tissue>
    </source>
</reference>
<dbReference type="SUPFAM" id="SSF54695">
    <property type="entry name" value="POZ domain"/>
    <property type="match status" value="1"/>
</dbReference>
<dbReference type="OrthoDB" id="6678352at2759"/>
<dbReference type="KEGG" id="aten:116301123"/>
<dbReference type="InterPro" id="IPR006652">
    <property type="entry name" value="Kelch_1"/>
</dbReference>
<organism evidence="4 5">
    <name type="scientific">Actinia tenebrosa</name>
    <name type="common">Australian red waratah sea anemone</name>
    <dbReference type="NCBI Taxonomy" id="6105"/>
    <lineage>
        <taxon>Eukaryota</taxon>
        <taxon>Metazoa</taxon>
        <taxon>Cnidaria</taxon>
        <taxon>Anthozoa</taxon>
        <taxon>Hexacorallia</taxon>
        <taxon>Actiniaria</taxon>
        <taxon>Actiniidae</taxon>
        <taxon>Actinia</taxon>
    </lineage>
</organism>
<evidence type="ECO:0000259" key="3">
    <source>
        <dbReference type="PROSITE" id="PS50097"/>
    </source>
</evidence>
<evidence type="ECO:0000313" key="5">
    <source>
        <dbReference type="RefSeq" id="XP_031565994.1"/>
    </source>
</evidence>
<dbReference type="InterPro" id="IPR000210">
    <property type="entry name" value="BTB/POZ_dom"/>
</dbReference>
<dbReference type="Gene3D" id="3.30.710.10">
    <property type="entry name" value="Potassium Channel Kv1.1, Chain A"/>
    <property type="match status" value="1"/>
</dbReference>
<protein>
    <submittedName>
        <fullName evidence="5">Kelch-like protein 3</fullName>
    </submittedName>
</protein>
<dbReference type="Pfam" id="PF07707">
    <property type="entry name" value="BACK"/>
    <property type="match status" value="1"/>
</dbReference>
<dbReference type="FunFam" id="1.25.40.420:FF:000001">
    <property type="entry name" value="Kelch-like family member 12"/>
    <property type="match status" value="1"/>
</dbReference>
<dbReference type="AlphaFoldDB" id="A0A6P8IH01"/>
<sequence length="609" mass="69315">MEKLEAHITVDTKNFEHHLVSDNGFRLFVFRELNEMRKKDHLCDVVIVTDNGNHRRFAAHRAILAASSRYFHKLYIGTTLVRYSRETILSGISEELLEKLLDYIYTSEICINGENVRAIIHTAFSLGMDLLIQECEDYLNKHLHSGNCIEMMTLAQNYSCETLLQKSKRCISEHFLKLSVTQPFHRMSADQLQSIIADDDLNITKEEEVYEAVIGWIRYDFERRRGHFESLLNHVRLSCLSRRYLVSTVEREPLVMASDNCKGLVSDALALKLTEKRVSSAMLSNKRKRRWRTYLMEAIVIVGGLMEDSIPGKCTNCYNPQTGKWYSLAKVRDDRLNFCMTRLGYWLIVSGGCSAKENLHVLSNAERFDPKFNKWVKIASMNQARFKCEAAEVNGKIYTIGGITRMDSLDGFSAIECYDHLTDSWTQKSAPRQPRHTLCVAVLNGCIYIIGGISRCNTVLRTVERYDPIHDQWSTVAGLNTPRSGACAVALSGKIYVMGGTSNRGIALKTCEVYHANQDKWFYCQDMCIKRDRADSAAFGGKIYVFGGSYGNIVVDSVECYDPANDKWKISTYLPHPRHGFRCCAAVVNRDLIQEVQAGKPADRSEQLI</sequence>
<dbReference type="InParanoid" id="A0A6P8IH01"/>
<evidence type="ECO:0000313" key="4">
    <source>
        <dbReference type="Proteomes" id="UP000515163"/>
    </source>
</evidence>